<dbReference type="Gene3D" id="3.40.50.1110">
    <property type="entry name" value="SGNH hydrolase"/>
    <property type="match status" value="1"/>
</dbReference>
<dbReference type="Pfam" id="PF03629">
    <property type="entry name" value="SASA"/>
    <property type="match status" value="1"/>
</dbReference>
<dbReference type="PANTHER" id="PTHR31988">
    <property type="entry name" value="ESTERASE, PUTATIVE (DUF303)-RELATED"/>
    <property type="match status" value="1"/>
</dbReference>
<keyword evidence="1" id="KW-0378">Hydrolase</keyword>
<organism evidence="4 5">
    <name type="scientific">Striga asiatica</name>
    <name type="common">Asiatic witchweed</name>
    <name type="synonym">Buchnera asiatica</name>
    <dbReference type="NCBI Taxonomy" id="4170"/>
    <lineage>
        <taxon>Eukaryota</taxon>
        <taxon>Viridiplantae</taxon>
        <taxon>Streptophyta</taxon>
        <taxon>Embryophyta</taxon>
        <taxon>Tracheophyta</taxon>
        <taxon>Spermatophyta</taxon>
        <taxon>Magnoliopsida</taxon>
        <taxon>eudicotyledons</taxon>
        <taxon>Gunneridae</taxon>
        <taxon>Pentapetalae</taxon>
        <taxon>asterids</taxon>
        <taxon>lamiids</taxon>
        <taxon>Lamiales</taxon>
        <taxon>Orobanchaceae</taxon>
        <taxon>Buchnereae</taxon>
        <taxon>Striga</taxon>
    </lineage>
</organism>
<protein>
    <recommendedName>
        <fullName evidence="3">Sialate O-acetylesterase domain-containing protein</fullName>
    </recommendedName>
</protein>
<comment type="caution">
    <text evidence="4">The sequence shown here is derived from an EMBL/GenBank/DDBJ whole genome shotgun (WGS) entry which is preliminary data.</text>
</comment>
<feature type="chain" id="PRO_5022696354" description="Sialate O-acetylesterase domain-containing protein" evidence="2">
    <location>
        <begin position="17"/>
        <end position="271"/>
    </location>
</feature>
<feature type="signal peptide" evidence="2">
    <location>
        <begin position="1"/>
        <end position="16"/>
    </location>
</feature>
<dbReference type="InterPro" id="IPR052940">
    <property type="entry name" value="Carb_Esterase_6"/>
</dbReference>
<dbReference type="EMBL" id="BKCP01008181">
    <property type="protein sequence ID" value="GER48047.1"/>
    <property type="molecule type" value="Genomic_DNA"/>
</dbReference>
<evidence type="ECO:0000256" key="1">
    <source>
        <dbReference type="ARBA" id="ARBA00022801"/>
    </source>
</evidence>
<dbReference type="InterPro" id="IPR005181">
    <property type="entry name" value="SASA"/>
</dbReference>
<dbReference type="PANTHER" id="PTHR31988:SF15">
    <property type="entry name" value="ESTERASE, PUTATIVE (DUF303)-RELATED"/>
    <property type="match status" value="1"/>
</dbReference>
<name>A0A5A7QUB2_STRAF</name>
<dbReference type="AlphaFoldDB" id="A0A5A7QUB2"/>
<feature type="domain" description="Sialate O-acetylesterase" evidence="3">
    <location>
        <begin position="28"/>
        <end position="269"/>
    </location>
</feature>
<dbReference type="Proteomes" id="UP000325081">
    <property type="component" value="Unassembled WGS sequence"/>
</dbReference>
<proteinExistence type="predicted"/>
<evidence type="ECO:0000259" key="3">
    <source>
        <dbReference type="Pfam" id="PF03629"/>
    </source>
</evidence>
<dbReference type="GO" id="GO:0016787">
    <property type="term" value="F:hydrolase activity"/>
    <property type="evidence" value="ECO:0007669"/>
    <property type="project" value="UniProtKB-KW"/>
</dbReference>
<gene>
    <name evidence="4" type="ORF">STAS_25207</name>
</gene>
<evidence type="ECO:0000256" key="2">
    <source>
        <dbReference type="SAM" id="SignalP"/>
    </source>
</evidence>
<accession>A0A5A7QUB2</accession>
<evidence type="ECO:0000313" key="4">
    <source>
        <dbReference type="EMBL" id="GER48047.1"/>
    </source>
</evidence>
<reference evidence="5" key="1">
    <citation type="journal article" date="2019" name="Curr. Biol.">
        <title>Genome Sequence of Striga asiatica Provides Insight into the Evolution of Plant Parasitism.</title>
        <authorList>
            <person name="Yoshida S."/>
            <person name="Kim S."/>
            <person name="Wafula E.K."/>
            <person name="Tanskanen J."/>
            <person name="Kim Y.M."/>
            <person name="Honaas L."/>
            <person name="Yang Z."/>
            <person name="Spallek T."/>
            <person name="Conn C.E."/>
            <person name="Ichihashi Y."/>
            <person name="Cheong K."/>
            <person name="Cui S."/>
            <person name="Der J.P."/>
            <person name="Gundlach H."/>
            <person name="Jiao Y."/>
            <person name="Hori C."/>
            <person name="Ishida J.K."/>
            <person name="Kasahara H."/>
            <person name="Kiba T."/>
            <person name="Kim M.S."/>
            <person name="Koo N."/>
            <person name="Laohavisit A."/>
            <person name="Lee Y.H."/>
            <person name="Lumba S."/>
            <person name="McCourt P."/>
            <person name="Mortimer J.C."/>
            <person name="Mutuku J.M."/>
            <person name="Nomura T."/>
            <person name="Sasaki-Sekimoto Y."/>
            <person name="Seto Y."/>
            <person name="Wang Y."/>
            <person name="Wakatake T."/>
            <person name="Sakakibara H."/>
            <person name="Demura T."/>
            <person name="Yamaguchi S."/>
            <person name="Yoneyama K."/>
            <person name="Manabe R.I."/>
            <person name="Nelson D.C."/>
            <person name="Schulman A.H."/>
            <person name="Timko M.P."/>
            <person name="dePamphilis C.W."/>
            <person name="Choi D."/>
            <person name="Shirasu K."/>
        </authorList>
    </citation>
    <scope>NUCLEOTIDE SEQUENCE [LARGE SCALE GENOMIC DNA]</scope>
    <source>
        <strain evidence="5">cv. UVA1</strain>
    </source>
</reference>
<sequence>MHPMTIFIIFFMSSSSFSTGGGTTFTVLLAGQSNMAGRGGVSGAGVWDGFVPPESEPPIPDSVIRLSPVLTWERASEPLHRGLDFTAQDSKLGIGPGMPFATALLRHVDPLNTGTVTVALVPAAQGGTSIVQWQRGNNTAYINLLARAEAASRLLGPIAGMLWYQGESDTISPQLAAAYGPSLREFFNSIRADLAMPQLPIIQVALASGNFNQTAPADLETVRSVQLGLGMDGVKCVDAMGLKLEADNTHLTTAAQVKLGQMLADAFVQPW</sequence>
<keyword evidence="5" id="KW-1185">Reference proteome</keyword>
<dbReference type="SUPFAM" id="SSF52266">
    <property type="entry name" value="SGNH hydrolase"/>
    <property type="match status" value="1"/>
</dbReference>
<dbReference type="OrthoDB" id="42638at2759"/>
<evidence type="ECO:0000313" key="5">
    <source>
        <dbReference type="Proteomes" id="UP000325081"/>
    </source>
</evidence>
<dbReference type="InterPro" id="IPR036514">
    <property type="entry name" value="SGNH_hydro_sf"/>
</dbReference>
<keyword evidence="2" id="KW-0732">Signal</keyword>